<evidence type="ECO:0000313" key="10">
    <source>
        <dbReference type="EMBL" id="EPY21746.1"/>
    </source>
</evidence>
<feature type="region of interest" description="Disordered" evidence="7">
    <location>
        <begin position="490"/>
        <end position="544"/>
    </location>
</feature>
<comment type="caution">
    <text evidence="10">The sequence shown here is derived from an EMBL/GenBank/DDBJ whole genome shotgun (WGS) entry which is preliminary data.</text>
</comment>
<feature type="domain" description="Helicase ATP-binding" evidence="8">
    <location>
        <begin position="1"/>
        <end position="202"/>
    </location>
</feature>
<evidence type="ECO:0000256" key="2">
    <source>
        <dbReference type="ARBA" id="ARBA00022741"/>
    </source>
</evidence>
<evidence type="ECO:0000259" key="9">
    <source>
        <dbReference type="PROSITE" id="PS51194"/>
    </source>
</evidence>
<keyword evidence="3 6" id="KW-0378">Hydrolase</keyword>
<evidence type="ECO:0000256" key="3">
    <source>
        <dbReference type="ARBA" id="ARBA00022801"/>
    </source>
</evidence>
<dbReference type="EMBL" id="ATMH01008508">
    <property type="protein sequence ID" value="EPY21746.1"/>
    <property type="molecule type" value="Genomic_DNA"/>
</dbReference>
<dbReference type="InterPro" id="IPR011545">
    <property type="entry name" value="DEAD/DEAH_box_helicase_dom"/>
</dbReference>
<dbReference type="Pfam" id="PF00270">
    <property type="entry name" value="DEAD"/>
    <property type="match status" value="1"/>
</dbReference>
<dbReference type="EC" id="3.6.4.13" evidence="1"/>
<dbReference type="PROSITE" id="PS00039">
    <property type="entry name" value="DEAD_ATP_HELICASE"/>
    <property type="match status" value="1"/>
</dbReference>
<dbReference type="Proteomes" id="UP000015354">
    <property type="component" value="Unassembled WGS sequence"/>
</dbReference>
<dbReference type="SMART" id="SM00490">
    <property type="entry name" value="HELICc"/>
    <property type="match status" value="1"/>
</dbReference>
<dbReference type="PROSITE" id="PS51194">
    <property type="entry name" value="HELICASE_CTER"/>
    <property type="match status" value="1"/>
</dbReference>
<gene>
    <name evidence="10" type="ORF">STCU_08508</name>
</gene>
<feature type="region of interest" description="Disordered" evidence="7">
    <location>
        <begin position="46"/>
        <end position="77"/>
    </location>
</feature>
<name>S9V4B4_9TRYP</name>
<feature type="compositionally biased region" description="Basic and acidic residues" evidence="7">
    <location>
        <begin position="532"/>
        <end position="544"/>
    </location>
</feature>
<evidence type="ECO:0000256" key="6">
    <source>
        <dbReference type="RuleBase" id="RU000492"/>
    </source>
</evidence>
<evidence type="ECO:0000313" key="11">
    <source>
        <dbReference type="Proteomes" id="UP000015354"/>
    </source>
</evidence>
<dbReference type="GO" id="GO:0016787">
    <property type="term" value="F:hydrolase activity"/>
    <property type="evidence" value="ECO:0007669"/>
    <property type="project" value="UniProtKB-KW"/>
</dbReference>
<dbReference type="InterPro" id="IPR001650">
    <property type="entry name" value="Helicase_C-like"/>
</dbReference>
<dbReference type="OrthoDB" id="196131at2759"/>
<proteinExistence type="inferred from homology"/>
<evidence type="ECO:0000256" key="5">
    <source>
        <dbReference type="ARBA" id="ARBA00022840"/>
    </source>
</evidence>
<dbReference type="AlphaFoldDB" id="S9V4B4"/>
<comment type="similarity">
    <text evidence="6">Belongs to the DEAD box helicase family.</text>
</comment>
<dbReference type="GO" id="GO:0003676">
    <property type="term" value="F:nucleic acid binding"/>
    <property type="evidence" value="ECO:0007669"/>
    <property type="project" value="InterPro"/>
</dbReference>
<reference evidence="10 11" key="1">
    <citation type="journal article" date="2013" name="PLoS ONE">
        <title>Predicting the Proteins of Angomonas deanei, Strigomonas culicis and Their Respective Endosymbionts Reveals New Aspects of the Trypanosomatidae Family.</title>
        <authorList>
            <person name="Motta M.C."/>
            <person name="Martins A.C."/>
            <person name="de Souza S.S."/>
            <person name="Catta-Preta C.M."/>
            <person name="Silva R."/>
            <person name="Klein C.C."/>
            <person name="de Almeida L.G."/>
            <person name="de Lima Cunha O."/>
            <person name="Ciapina L.P."/>
            <person name="Brocchi M."/>
            <person name="Colabardini A.C."/>
            <person name="de Araujo Lima B."/>
            <person name="Machado C.R."/>
            <person name="de Almeida Soares C.M."/>
            <person name="Probst C.M."/>
            <person name="de Menezes C.B."/>
            <person name="Thompson C.E."/>
            <person name="Bartholomeu D.C."/>
            <person name="Gradia D.F."/>
            <person name="Pavoni D.P."/>
            <person name="Grisard E.C."/>
            <person name="Fantinatti-Garboggini F."/>
            <person name="Marchini F.K."/>
            <person name="Rodrigues-Luiz G.F."/>
            <person name="Wagner G."/>
            <person name="Goldman G.H."/>
            <person name="Fietto J.L."/>
            <person name="Elias M.C."/>
            <person name="Goldman M.H."/>
            <person name="Sagot M.F."/>
            <person name="Pereira M."/>
            <person name="Stoco P.H."/>
            <person name="de Mendonca-Neto R.P."/>
            <person name="Teixeira S.M."/>
            <person name="Maciel T.E."/>
            <person name="de Oliveira Mendes T.A."/>
            <person name="Urmenyi T.P."/>
            <person name="de Souza W."/>
            <person name="Schenkman S."/>
            <person name="de Vasconcelos A.T."/>
        </authorList>
    </citation>
    <scope>NUCLEOTIDE SEQUENCE [LARGE SCALE GENOMIC DNA]</scope>
</reference>
<evidence type="ECO:0000256" key="7">
    <source>
        <dbReference type="SAM" id="MobiDB-lite"/>
    </source>
</evidence>
<dbReference type="SMART" id="SM00487">
    <property type="entry name" value="DEXDc"/>
    <property type="match status" value="1"/>
</dbReference>
<evidence type="ECO:0000256" key="4">
    <source>
        <dbReference type="ARBA" id="ARBA00022806"/>
    </source>
</evidence>
<keyword evidence="11" id="KW-1185">Reference proteome</keyword>
<dbReference type="InterPro" id="IPR000629">
    <property type="entry name" value="RNA-helicase_DEAD-box_CS"/>
</dbReference>
<evidence type="ECO:0000259" key="8">
    <source>
        <dbReference type="PROSITE" id="PS51192"/>
    </source>
</evidence>
<sequence>MIPAIINVYNILKDEQEESGSATRLQGPFVLVLAPTRELAQQIEAETLKILPPQPDEPAATPYGRGRGGGAPRSGGNNNTDIAITCACIYGGAPKGPQIQQLRRRPQLLVATPGRLIDFLNFSTTNQNPNSYNNNFLQLQNVLFFILDEADRMLDMGFEPQVKEIAKHLMPKEHRLNLMFSATWPVEIQKLAKTFLKETTAAEQAESHGYIKINIGSTELLANKDVEQQFVQIGGTNFHQMDQQRFEALKKILVDLKQESLKHHGGGGKAGAGHDSHDGRVLVFVKTKKSADDIEFHLKKMGFDVMALHGDKEQKQREFIINCFKKGFEGGSHSQQQPSTATAYKNNMILVATDVAARGLDIKKLKLVVNYDFPMQLDDYVHRIGRTGRAGERGRSITFLTGKEDAFSSDATTLGRLIALVERAGQPVPPWLREWCDYRGSTHAQFFSGGVGGGGARKNKNFTGDFSKGKGAPVMKAPGGGDYADMVEDRHSTQPKKSYFGLDANATGSQKKGGGTTGSVSGYRYFTDSDSDTEKSAKKKMKNE</sequence>
<accession>S9V4B4</accession>
<dbReference type="PROSITE" id="PS51192">
    <property type="entry name" value="HELICASE_ATP_BIND_1"/>
    <property type="match status" value="1"/>
</dbReference>
<dbReference type="SUPFAM" id="SSF52540">
    <property type="entry name" value="P-loop containing nucleoside triphosphate hydrolases"/>
    <property type="match status" value="1"/>
</dbReference>
<protein>
    <recommendedName>
        <fullName evidence="1">RNA helicase</fullName>
        <ecNumber evidence="1">3.6.4.13</ecNumber>
    </recommendedName>
</protein>
<keyword evidence="2 6" id="KW-0547">Nucleotide-binding</keyword>
<dbReference type="GO" id="GO:0003724">
    <property type="term" value="F:RNA helicase activity"/>
    <property type="evidence" value="ECO:0007669"/>
    <property type="project" value="UniProtKB-EC"/>
</dbReference>
<dbReference type="CDD" id="cd18787">
    <property type="entry name" value="SF2_C_DEAD"/>
    <property type="match status" value="1"/>
</dbReference>
<evidence type="ECO:0000256" key="1">
    <source>
        <dbReference type="ARBA" id="ARBA00012552"/>
    </source>
</evidence>
<dbReference type="InterPro" id="IPR027417">
    <property type="entry name" value="P-loop_NTPase"/>
</dbReference>
<dbReference type="InterPro" id="IPR014001">
    <property type="entry name" value="Helicase_ATP-bd"/>
</dbReference>
<keyword evidence="5 6" id="KW-0067">ATP-binding</keyword>
<keyword evidence="4 6" id="KW-0347">Helicase</keyword>
<feature type="domain" description="Helicase C-terminal" evidence="9">
    <location>
        <begin position="248"/>
        <end position="436"/>
    </location>
</feature>
<dbReference type="Gene3D" id="3.40.50.300">
    <property type="entry name" value="P-loop containing nucleotide triphosphate hydrolases"/>
    <property type="match status" value="2"/>
</dbReference>
<dbReference type="GO" id="GO:0005524">
    <property type="term" value="F:ATP binding"/>
    <property type="evidence" value="ECO:0007669"/>
    <property type="project" value="UniProtKB-KW"/>
</dbReference>
<dbReference type="Pfam" id="PF00271">
    <property type="entry name" value="Helicase_C"/>
    <property type="match status" value="1"/>
</dbReference>
<organism evidence="10 11">
    <name type="scientific">Strigomonas culicis</name>
    <dbReference type="NCBI Taxonomy" id="28005"/>
    <lineage>
        <taxon>Eukaryota</taxon>
        <taxon>Discoba</taxon>
        <taxon>Euglenozoa</taxon>
        <taxon>Kinetoplastea</taxon>
        <taxon>Metakinetoplastina</taxon>
        <taxon>Trypanosomatida</taxon>
        <taxon>Trypanosomatidae</taxon>
        <taxon>Strigomonadinae</taxon>
        <taxon>Strigomonas</taxon>
    </lineage>
</organism>
<dbReference type="PANTHER" id="PTHR47958">
    <property type="entry name" value="ATP-DEPENDENT RNA HELICASE DBP3"/>
    <property type="match status" value="1"/>
</dbReference>